<comment type="caution">
    <text evidence="16">Lacks conserved residue(s) required for the propagation of feature annotation.</text>
</comment>
<dbReference type="InterPro" id="IPR004619">
    <property type="entry name" value="Type_III_PanK"/>
</dbReference>
<evidence type="ECO:0000313" key="17">
    <source>
        <dbReference type="EMBL" id="MBO8485369.1"/>
    </source>
</evidence>
<evidence type="ECO:0000256" key="16">
    <source>
        <dbReference type="HAMAP-Rule" id="MF_01274"/>
    </source>
</evidence>
<evidence type="ECO:0000256" key="7">
    <source>
        <dbReference type="ARBA" id="ARBA00022490"/>
    </source>
</evidence>
<evidence type="ECO:0000256" key="8">
    <source>
        <dbReference type="ARBA" id="ARBA00022679"/>
    </source>
</evidence>
<dbReference type="SUPFAM" id="SSF53067">
    <property type="entry name" value="Actin-like ATPase domain"/>
    <property type="match status" value="2"/>
</dbReference>
<feature type="active site" description="Proton acceptor" evidence="16">
    <location>
        <position position="96"/>
    </location>
</feature>
<dbReference type="GO" id="GO:0005524">
    <property type="term" value="F:ATP binding"/>
    <property type="evidence" value="ECO:0007669"/>
    <property type="project" value="UniProtKB-UniRule"/>
</dbReference>
<keyword evidence="12 16" id="KW-0630">Potassium</keyword>
<keyword evidence="10 16" id="KW-0418">Kinase</keyword>
<dbReference type="NCBIfam" id="TIGR00671">
    <property type="entry name" value="baf"/>
    <property type="match status" value="1"/>
</dbReference>
<name>A0A9D9J4T5_9BACT</name>
<evidence type="ECO:0000313" key="18">
    <source>
        <dbReference type="Proteomes" id="UP000823750"/>
    </source>
</evidence>
<dbReference type="Gene3D" id="3.30.420.40">
    <property type="match status" value="1"/>
</dbReference>
<dbReference type="CDD" id="cd24015">
    <property type="entry name" value="ASKHA_NBD_PanK-III"/>
    <property type="match status" value="1"/>
</dbReference>
<evidence type="ECO:0000256" key="4">
    <source>
        <dbReference type="ARBA" id="ARBA00005225"/>
    </source>
</evidence>
<evidence type="ECO:0000256" key="5">
    <source>
        <dbReference type="ARBA" id="ARBA00011738"/>
    </source>
</evidence>
<organism evidence="17 18">
    <name type="scientific">Candidatus Cryptobacteroides excrementavium</name>
    <dbReference type="NCBI Taxonomy" id="2840759"/>
    <lineage>
        <taxon>Bacteria</taxon>
        <taxon>Pseudomonadati</taxon>
        <taxon>Bacteroidota</taxon>
        <taxon>Bacteroidia</taxon>
        <taxon>Bacteroidales</taxon>
        <taxon>Candidatus Cryptobacteroides</taxon>
    </lineage>
</organism>
<reference evidence="17" key="2">
    <citation type="journal article" date="2021" name="PeerJ">
        <title>Extensive microbial diversity within the chicken gut microbiome revealed by metagenomics and culture.</title>
        <authorList>
            <person name="Gilroy R."/>
            <person name="Ravi A."/>
            <person name="Getino M."/>
            <person name="Pursley I."/>
            <person name="Horton D.L."/>
            <person name="Alikhan N.F."/>
            <person name="Baker D."/>
            <person name="Gharbi K."/>
            <person name="Hall N."/>
            <person name="Watson M."/>
            <person name="Adriaenssens E.M."/>
            <person name="Foster-Nyarko E."/>
            <person name="Jarju S."/>
            <person name="Secka A."/>
            <person name="Antonio M."/>
            <person name="Oren A."/>
            <person name="Chaudhuri R.R."/>
            <person name="La Ragione R."/>
            <person name="Hildebrand F."/>
            <person name="Pallen M.J."/>
        </authorList>
    </citation>
    <scope>NUCLEOTIDE SEQUENCE</scope>
    <source>
        <strain evidence="17">B2-16538</strain>
    </source>
</reference>
<evidence type="ECO:0000256" key="2">
    <source>
        <dbReference type="ARBA" id="ARBA00001958"/>
    </source>
</evidence>
<comment type="similarity">
    <text evidence="14 16">Belongs to the type III pantothenate kinase family.</text>
</comment>
<gene>
    <name evidence="16" type="primary">coaX</name>
    <name evidence="17" type="ORF">IAB78_02975</name>
</gene>
<dbReference type="GO" id="GO:0046872">
    <property type="term" value="F:metal ion binding"/>
    <property type="evidence" value="ECO:0007669"/>
    <property type="project" value="UniProtKB-KW"/>
</dbReference>
<comment type="cofactor">
    <cofactor evidence="2">
        <name>K(+)</name>
        <dbReference type="ChEBI" id="CHEBI:29103"/>
    </cofactor>
</comment>
<keyword evidence="7 16" id="KW-0963">Cytoplasm</keyword>
<evidence type="ECO:0000256" key="10">
    <source>
        <dbReference type="ARBA" id="ARBA00022777"/>
    </source>
</evidence>
<dbReference type="GO" id="GO:0004594">
    <property type="term" value="F:pantothenate kinase activity"/>
    <property type="evidence" value="ECO:0007669"/>
    <property type="project" value="UniProtKB-UniRule"/>
</dbReference>
<keyword evidence="8 16" id="KW-0808">Transferase</keyword>
<comment type="caution">
    <text evidence="17">The sequence shown here is derived from an EMBL/GenBank/DDBJ whole genome shotgun (WGS) entry which is preliminary data.</text>
</comment>
<dbReference type="Proteomes" id="UP000823750">
    <property type="component" value="Unassembled WGS sequence"/>
</dbReference>
<evidence type="ECO:0000256" key="11">
    <source>
        <dbReference type="ARBA" id="ARBA00022840"/>
    </source>
</evidence>
<comment type="function">
    <text evidence="16">Catalyzes the phosphorylation of pantothenate (Pan), the first step in CoA biosynthesis.</text>
</comment>
<evidence type="ECO:0000256" key="12">
    <source>
        <dbReference type="ARBA" id="ARBA00022958"/>
    </source>
</evidence>
<keyword evidence="13 16" id="KW-0173">Coenzyme A biosynthesis</keyword>
<keyword evidence="9 16" id="KW-0547">Nucleotide-binding</keyword>
<evidence type="ECO:0000256" key="9">
    <source>
        <dbReference type="ARBA" id="ARBA00022741"/>
    </source>
</evidence>
<dbReference type="AlphaFoldDB" id="A0A9D9J4T5"/>
<comment type="subcellular location">
    <subcellularLocation>
        <location evidence="3 16">Cytoplasm</location>
    </subcellularLocation>
</comment>
<dbReference type="EMBL" id="JADILX010000052">
    <property type="protein sequence ID" value="MBO8485369.1"/>
    <property type="molecule type" value="Genomic_DNA"/>
</dbReference>
<dbReference type="EC" id="2.7.1.33" evidence="6 16"/>
<dbReference type="PANTHER" id="PTHR34265:SF1">
    <property type="entry name" value="TYPE III PANTOTHENATE KINASE"/>
    <property type="match status" value="1"/>
</dbReference>
<feature type="binding site" evidence="16">
    <location>
        <position position="120"/>
    </location>
    <ligand>
        <name>ATP</name>
        <dbReference type="ChEBI" id="CHEBI:30616"/>
    </ligand>
</feature>
<feature type="binding site" evidence="16">
    <location>
        <position position="87"/>
    </location>
    <ligand>
        <name>substrate</name>
    </ligand>
</feature>
<accession>A0A9D9J4T5</accession>
<feature type="binding site" evidence="16">
    <location>
        <position position="117"/>
    </location>
    <ligand>
        <name>K(+)</name>
        <dbReference type="ChEBI" id="CHEBI:29103"/>
    </ligand>
</feature>
<comment type="subunit">
    <text evidence="5 16">Homodimer.</text>
</comment>
<evidence type="ECO:0000256" key="6">
    <source>
        <dbReference type="ARBA" id="ARBA00012102"/>
    </source>
</evidence>
<dbReference type="PANTHER" id="PTHR34265">
    <property type="entry name" value="TYPE III PANTOTHENATE KINASE"/>
    <property type="match status" value="1"/>
</dbReference>
<keyword evidence="11 16" id="KW-0067">ATP-binding</keyword>
<comment type="cofactor">
    <cofactor evidence="16">
        <name>NH4(+)</name>
        <dbReference type="ChEBI" id="CHEBI:28938"/>
    </cofactor>
    <cofactor evidence="16">
        <name>K(+)</name>
        <dbReference type="ChEBI" id="CHEBI:29103"/>
    </cofactor>
    <text evidence="16">A monovalent cation. Ammonium or potassium.</text>
</comment>
<evidence type="ECO:0000256" key="15">
    <source>
        <dbReference type="ARBA" id="ARBA00040883"/>
    </source>
</evidence>
<dbReference type="GO" id="GO:0005737">
    <property type="term" value="C:cytoplasm"/>
    <property type="evidence" value="ECO:0007669"/>
    <property type="project" value="UniProtKB-SubCell"/>
</dbReference>
<comment type="catalytic activity">
    <reaction evidence="1 16">
        <text>(R)-pantothenate + ATP = (R)-4'-phosphopantothenate + ADP + H(+)</text>
        <dbReference type="Rhea" id="RHEA:16373"/>
        <dbReference type="ChEBI" id="CHEBI:10986"/>
        <dbReference type="ChEBI" id="CHEBI:15378"/>
        <dbReference type="ChEBI" id="CHEBI:29032"/>
        <dbReference type="ChEBI" id="CHEBI:30616"/>
        <dbReference type="ChEBI" id="CHEBI:456216"/>
        <dbReference type="EC" id="2.7.1.33"/>
    </reaction>
</comment>
<sequence length="241" mass="26602">MSNLIIDIGNTALKAAWADGVILGKTFRYQGEKMSDFIMSLVSKEKPDVMIISSVREISRQNEERFRKECGRLVLMDPRHVRYAEKYGLPSCVTPDRAASIVAARHLFKGKGCVVFDLGTTMTVDFIGADGSYGGGVISPGCRTRFRALNRYSRSLPLADAPEYVQDRGNDIITSIQSGVVKGIIFEIEGYLGQIPDYTAVFTGGDAIYFAKRMKNSIFVVCNLVLVGLALMAEDYVEEDL</sequence>
<evidence type="ECO:0000256" key="14">
    <source>
        <dbReference type="ARBA" id="ARBA00038036"/>
    </source>
</evidence>
<evidence type="ECO:0000256" key="1">
    <source>
        <dbReference type="ARBA" id="ARBA00001206"/>
    </source>
</evidence>
<evidence type="ECO:0000256" key="3">
    <source>
        <dbReference type="ARBA" id="ARBA00004496"/>
    </source>
</evidence>
<dbReference type="HAMAP" id="MF_01274">
    <property type="entry name" value="Pantothen_kinase_3"/>
    <property type="match status" value="1"/>
</dbReference>
<dbReference type="GO" id="GO:0015937">
    <property type="term" value="P:coenzyme A biosynthetic process"/>
    <property type="evidence" value="ECO:0007669"/>
    <property type="project" value="UniProtKB-UniRule"/>
</dbReference>
<evidence type="ECO:0000256" key="13">
    <source>
        <dbReference type="ARBA" id="ARBA00022993"/>
    </source>
</evidence>
<comment type="pathway">
    <text evidence="4 16">Cofactor biosynthesis; coenzyme A biosynthesis; CoA from (R)-pantothenate: step 1/5.</text>
</comment>
<proteinExistence type="inferred from homology"/>
<dbReference type="Pfam" id="PF03309">
    <property type="entry name" value="Pan_kinase"/>
    <property type="match status" value="1"/>
</dbReference>
<reference evidence="17" key="1">
    <citation type="submission" date="2020-10" db="EMBL/GenBank/DDBJ databases">
        <authorList>
            <person name="Gilroy R."/>
        </authorList>
    </citation>
    <scope>NUCLEOTIDE SEQUENCE</scope>
    <source>
        <strain evidence="17">B2-16538</strain>
    </source>
</reference>
<feature type="binding site" evidence="16">
    <location>
        <begin position="7"/>
        <end position="14"/>
    </location>
    <ligand>
        <name>ATP</name>
        <dbReference type="ChEBI" id="CHEBI:30616"/>
    </ligand>
</feature>
<dbReference type="InterPro" id="IPR043129">
    <property type="entry name" value="ATPase_NBD"/>
</dbReference>
<protein>
    <recommendedName>
        <fullName evidence="15 16">Type III pantothenate kinase</fullName>
        <ecNumber evidence="6 16">2.7.1.33</ecNumber>
    </recommendedName>
    <alternativeName>
        <fullName evidence="16">PanK-III</fullName>
    </alternativeName>
    <alternativeName>
        <fullName evidence="16">Pantothenic acid kinase</fullName>
    </alternativeName>
</protein>
<keyword evidence="16" id="KW-0479">Metal-binding</keyword>